<feature type="compositionally biased region" description="Basic and acidic residues" evidence="3">
    <location>
        <begin position="414"/>
        <end position="426"/>
    </location>
</feature>
<dbReference type="PANTHER" id="PTHR10343:SF84">
    <property type="entry name" value="5'-AMP-ACTIVATED PROTEIN KINASE SUBUNIT BETA-1"/>
    <property type="match status" value="1"/>
</dbReference>
<dbReference type="PANTHER" id="PTHR10343">
    <property type="entry name" value="5'-AMP-ACTIVATED PROTEIN KINASE , BETA SUBUNIT"/>
    <property type="match status" value="1"/>
</dbReference>
<dbReference type="GO" id="GO:0007165">
    <property type="term" value="P:signal transduction"/>
    <property type="evidence" value="ECO:0007669"/>
    <property type="project" value="TreeGrafter"/>
</dbReference>
<feature type="repeat" description="WD" evidence="2">
    <location>
        <begin position="148"/>
        <end position="168"/>
    </location>
</feature>
<dbReference type="OrthoDB" id="531008at2759"/>
<dbReference type="SMART" id="SM01010">
    <property type="entry name" value="AMPKBI"/>
    <property type="match status" value="1"/>
</dbReference>
<dbReference type="Pfam" id="PF04739">
    <property type="entry name" value="AMPKBI"/>
    <property type="match status" value="1"/>
</dbReference>
<feature type="compositionally biased region" description="Basic and acidic residues" evidence="3">
    <location>
        <begin position="386"/>
        <end position="406"/>
    </location>
</feature>
<evidence type="ECO:0000313" key="6">
    <source>
        <dbReference type="Proteomes" id="UP000002729"/>
    </source>
</evidence>
<proteinExistence type="inferred from homology"/>
<dbReference type="Gene3D" id="2.60.40.10">
    <property type="entry name" value="Immunoglobulins"/>
    <property type="match status" value="1"/>
</dbReference>
<feature type="region of interest" description="Disordered" evidence="3">
    <location>
        <begin position="380"/>
        <end position="497"/>
    </location>
</feature>
<dbReference type="InParanoid" id="F0YG62"/>
<dbReference type="InterPro" id="IPR006828">
    <property type="entry name" value="ASC_dom"/>
</dbReference>
<dbReference type="Gene3D" id="2.130.10.10">
    <property type="entry name" value="YVTN repeat-like/Quinoprotein amine dehydrogenase"/>
    <property type="match status" value="1"/>
</dbReference>
<evidence type="ECO:0000313" key="5">
    <source>
        <dbReference type="EMBL" id="EGB05935.1"/>
    </source>
</evidence>
<dbReference type="GO" id="GO:0005737">
    <property type="term" value="C:cytoplasm"/>
    <property type="evidence" value="ECO:0007669"/>
    <property type="project" value="TreeGrafter"/>
</dbReference>
<organism evidence="6">
    <name type="scientific">Aureococcus anophagefferens</name>
    <name type="common">Harmful bloom alga</name>
    <dbReference type="NCBI Taxonomy" id="44056"/>
    <lineage>
        <taxon>Eukaryota</taxon>
        <taxon>Sar</taxon>
        <taxon>Stramenopiles</taxon>
        <taxon>Ochrophyta</taxon>
        <taxon>Pelagophyceae</taxon>
        <taxon>Pelagomonadales</taxon>
        <taxon>Pelagomonadaceae</taxon>
        <taxon>Aureococcus</taxon>
    </lineage>
</organism>
<keyword evidence="2" id="KW-0853">WD repeat</keyword>
<dbReference type="InterPro" id="IPR001680">
    <property type="entry name" value="WD40_rpt"/>
</dbReference>
<dbReference type="InterPro" id="IPR037256">
    <property type="entry name" value="ASC_dom_sf"/>
</dbReference>
<dbReference type="EMBL" id="GL833138">
    <property type="protein sequence ID" value="EGB05935.1"/>
    <property type="molecule type" value="Genomic_DNA"/>
</dbReference>
<dbReference type="eggNOG" id="KOG1616">
    <property type="taxonomic scope" value="Eukaryota"/>
</dbReference>
<evidence type="ECO:0000256" key="1">
    <source>
        <dbReference type="ARBA" id="ARBA00010926"/>
    </source>
</evidence>
<dbReference type="GeneID" id="20228560"/>
<feature type="compositionally biased region" description="Low complexity" evidence="3">
    <location>
        <begin position="454"/>
        <end position="463"/>
    </location>
</feature>
<comment type="similarity">
    <text evidence="1">Belongs to the 5'-AMP-activated protein kinase beta subunit family.</text>
</comment>
<dbReference type="KEGG" id="aaf:AURANDRAFT_72117"/>
<evidence type="ECO:0000259" key="4">
    <source>
        <dbReference type="SMART" id="SM01010"/>
    </source>
</evidence>
<dbReference type="RefSeq" id="XP_009039475.1">
    <property type="nucleotide sequence ID" value="XM_009041227.1"/>
</dbReference>
<dbReference type="Gene3D" id="6.20.250.60">
    <property type="match status" value="1"/>
</dbReference>
<dbReference type="InterPro" id="IPR013783">
    <property type="entry name" value="Ig-like_fold"/>
</dbReference>
<dbReference type="SUPFAM" id="SSF160219">
    <property type="entry name" value="AMPKBI-like"/>
    <property type="match status" value="1"/>
</dbReference>
<dbReference type="AlphaFoldDB" id="F0YG62"/>
<reference evidence="5 6" key="1">
    <citation type="journal article" date="2011" name="Proc. Natl. Acad. Sci. U.S.A.">
        <title>Niche of harmful alga Aureococcus anophagefferens revealed through ecogenomics.</title>
        <authorList>
            <person name="Gobler C.J."/>
            <person name="Berry D.L."/>
            <person name="Dyhrman S.T."/>
            <person name="Wilhelm S.W."/>
            <person name="Salamov A."/>
            <person name="Lobanov A.V."/>
            <person name="Zhang Y."/>
            <person name="Collier J.L."/>
            <person name="Wurch L.L."/>
            <person name="Kustka A.B."/>
            <person name="Dill B.D."/>
            <person name="Shah M."/>
            <person name="VerBerkmoes N.C."/>
            <person name="Kuo A."/>
            <person name="Terry A."/>
            <person name="Pangilinan J."/>
            <person name="Lindquist E.A."/>
            <person name="Lucas S."/>
            <person name="Paulsen I.T."/>
            <person name="Hattenrath-Lehmann T.K."/>
            <person name="Talmage S.C."/>
            <person name="Walker E.A."/>
            <person name="Koch F."/>
            <person name="Burson A.M."/>
            <person name="Marcoval M.A."/>
            <person name="Tang Y.Z."/>
            <person name="Lecleir G.R."/>
            <person name="Coyne K.J."/>
            <person name="Berg G.M."/>
            <person name="Bertrand E.M."/>
            <person name="Saito M.A."/>
            <person name="Gladyshev V.N."/>
            <person name="Grigoriev I.V."/>
        </authorList>
    </citation>
    <scope>NUCLEOTIDE SEQUENCE [LARGE SCALE GENOMIC DNA]</scope>
    <source>
        <strain evidence="6">CCMP 1984</strain>
    </source>
</reference>
<dbReference type="PROSITE" id="PS50082">
    <property type="entry name" value="WD_REPEATS_2"/>
    <property type="match status" value="1"/>
</dbReference>
<dbReference type="CDD" id="cd02859">
    <property type="entry name" value="E_set_AMPKbeta_like_N"/>
    <property type="match status" value="1"/>
</dbReference>
<dbReference type="SUPFAM" id="SSF50998">
    <property type="entry name" value="Quinoprotein alcohol dehydrogenase-like"/>
    <property type="match status" value="1"/>
</dbReference>
<sequence length="683" mass="70761">MAPPPLKRLRQTGDLRLTAEIDYAKLLHAAQVLEESSNFACCLSGDRGSVCAGSSAGVVTTWDLMAEGRPVAATWDAGVGAIYDMAVNGDVVVLGGDRGLGVAAALDVAGGGPPARRLAADAAPFRNGATPPTAEVNGVALDGGAAWAGGGDGFVRLWDLEAGTCTQSTRAHGDMVLGVCLAREAGVLCSVSEDGTAAFVDGRAPGVARRLPAGATVAAAVRDADAASLPAGARGWCGAVHVDPTATWVTVAGGLDADAAARARRGAAAPPPGGWLATLHAPTGAVVRGGATPAAVRCMSADESTLITGGDEAAVSFWSPNAAQAGCAPRRRQRVDVPAVYALCVAHDLPDLLEDCGIADDDDLGAASVLFAAGAAPVVDMGNNWTKEDGDFQPIEGERGNRKYQREGVGVGEQAHRDGAPGRDYRSPGVGASPGDYRGPGGGPGRPPPPPPGAASEAATPTGLQAPGQVFPAGAGGAKPMDVDGGGGGAAPLDDDDDEVPTVFRWEHGGRVVYVTGTFNNWDKQIPMHRSGNDFTYIHNLKKGKHAFKFVVDDEWRFAPDQPTVADIEGRINNFIDVSDFDAYTGDENFLLRRTKSVGGELYTREIPDLDEYTKDPPPLPPHLRHIILNKAPPSNDPNALPVPQHVALNHLYCTAIKDGMMVLGVTLRYRQKACTTVYYSCS</sequence>
<feature type="domain" description="Association with the SNF1 complex (ASC)" evidence="4">
    <location>
        <begin position="596"/>
        <end position="683"/>
    </location>
</feature>
<gene>
    <name evidence="5" type="ORF">AURANDRAFT_72117</name>
</gene>
<dbReference type="Proteomes" id="UP000002729">
    <property type="component" value="Unassembled WGS sequence"/>
</dbReference>
<name>F0YG62_AURAN</name>
<dbReference type="SUPFAM" id="SSF81296">
    <property type="entry name" value="E set domains"/>
    <property type="match status" value="1"/>
</dbReference>
<accession>F0YG62</accession>
<evidence type="ECO:0000256" key="3">
    <source>
        <dbReference type="SAM" id="MobiDB-lite"/>
    </source>
</evidence>
<dbReference type="InterPro" id="IPR015943">
    <property type="entry name" value="WD40/YVTN_repeat-like_dom_sf"/>
</dbReference>
<dbReference type="InterPro" id="IPR032640">
    <property type="entry name" value="AMPK1_CBM"/>
</dbReference>
<dbReference type="InterPro" id="IPR011047">
    <property type="entry name" value="Quinoprotein_ADH-like_sf"/>
</dbReference>
<dbReference type="SMART" id="SM00320">
    <property type="entry name" value="WD40"/>
    <property type="match status" value="4"/>
</dbReference>
<dbReference type="GO" id="GO:0031588">
    <property type="term" value="C:nucleotide-activated protein kinase complex"/>
    <property type="evidence" value="ECO:0007669"/>
    <property type="project" value="TreeGrafter"/>
</dbReference>
<dbReference type="InterPro" id="IPR050827">
    <property type="entry name" value="CRP1_MDG1_kinase"/>
</dbReference>
<dbReference type="Pfam" id="PF16561">
    <property type="entry name" value="AMPK1_CBM"/>
    <property type="match status" value="1"/>
</dbReference>
<dbReference type="GO" id="GO:0005634">
    <property type="term" value="C:nucleus"/>
    <property type="evidence" value="ECO:0007669"/>
    <property type="project" value="TreeGrafter"/>
</dbReference>
<evidence type="ECO:0000256" key="2">
    <source>
        <dbReference type="PROSITE-ProRule" id="PRU00221"/>
    </source>
</evidence>
<dbReference type="InterPro" id="IPR014756">
    <property type="entry name" value="Ig_E-set"/>
</dbReference>
<dbReference type="GO" id="GO:0019901">
    <property type="term" value="F:protein kinase binding"/>
    <property type="evidence" value="ECO:0007669"/>
    <property type="project" value="TreeGrafter"/>
</dbReference>
<keyword evidence="6" id="KW-1185">Reference proteome</keyword>
<protein>
    <recommendedName>
        <fullName evidence="4">Association with the SNF1 complex (ASC) domain-containing protein</fullName>
    </recommendedName>
</protein>